<dbReference type="OrthoDB" id="8877021at2"/>
<dbReference type="Proteomes" id="UP000185860">
    <property type="component" value="Unassembled WGS sequence"/>
</dbReference>
<gene>
    <name evidence="1" type="ORF">NIES2119_18055</name>
</gene>
<dbReference type="AlphaFoldDB" id="A0A1U7IGP3"/>
<dbReference type="RefSeq" id="WP_073594889.1">
    <property type="nucleotide sequence ID" value="NZ_MRCE01000017.1"/>
</dbReference>
<comment type="caution">
    <text evidence="1">The sequence shown here is derived from an EMBL/GenBank/DDBJ whole genome shotgun (WGS) entry which is preliminary data.</text>
</comment>
<protein>
    <submittedName>
        <fullName evidence="1">Uncharacterized protein</fullName>
    </submittedName>
</protein>
<dbReference type="EMBL" id="MRCE01000017">
    <property type="protein sequence ID" value="OKH36208.1"/>
    <property type="molecule type" value="Genomic_DNA"/>
</dbReference>
<proteinExistence type="predicted"/>
<sequence length="117" mass="13074">MIPIRPGREKAALNWLKAIEGHKDDGWDTPYLGNDDPEFQGKTIGEVLEIITDRLEQQNGDIQNVLEADKVFEQGFDPLADGFDAGLPANQVFSQWISILPTDQIVAVEYTPTDLFT</sequence>
<reference evidence="1 2" key="1">
    <citation type="submission" date="2016-11" db="EMBL/GenBank/DDBJ databases">
        <title>Draft Genome Sequences of Nine Cyanobacterial Strains from Diverse Habitats.</title>
        <authorList>
            <person name="Zhu T."/>
            <person name="Hou S."/>
            <person name="Lu X."/>
            <person name="Hess W.R."/>
        </authorList>
    </citation>
    <scope>NUCLEOTIDE SEQUENCE [LARGE SCALE GENOMIC DNA]</scope>
    <source>
        <strain evidence="1 2">IAM M-71</strain>
    </source>
</reference>
<accession>A0A1U7IGP3</accession>
<organism evidence="1 2">
    <name type="scientific">[Phormidium ambiguum] IAM M-71</name>
    <dbReference type="NCBI Taxonomy" id="454136"/>
    <lineage>
        <taxon>Bacteria</taxon>
        <taxon>Bacillati</taxon>
        <taxon>Cyanobacteriota</taxon>
        <taxon>Cyanophyceae</taxon>
        <taxon>Oscillatoriophycideae</taxon>
        <taxon>Aerosakkonematales</taxon>
        <taxon>Aerosakkonemataceae</taxon>
        <taxon>Floridanema</taxon>
    </lineage>
</organism>
<dbReference type="STRING" id="454136.NIES2119_18055"/>
<evidence type="ECO:0000313" key="2">
    <source>
        <dbReference type="Proteomes" id="UP000185860"/>
    </source>
</evidence>
<name>A0A1U7IGP3_9CYAN</name>
<evidence type="ECO:0000313" key="1">
    <source>
        <dbReference type="EMBL" id="OKH36208.1"/>
    </source>
</evidence>